<organism evidence="2 3">
    <name type="scientific">Plenodomus tracheiphilus IPT5</name>
    <dbReference type="NCBI Taxonomy" id="1408161"/>
    <lineage>
        <taxon>Eukaryota</taxon>
        <taxon>Fungi</taxon>
        <taxon>Dikarya</taxon>
        <taxon>Ascomycota</taxon>
        <taxon>Pezizomycotina</taxon>
        <taxon>Dothideomycetes</taxon>
        <taxon>Pleosporomycetidae</taxon>
        <taxon>Pleosporales</taxon>
        <taxon>Pleosporineae</taxon>
        <taxon>Leptosphaeriaceae</taxon>
        <taxon>Plenodomus</taxon>
    </lineage>
</organism>
<dbReference type="Proteomes" id="UP000799423">
    <property type="component" value="Unassembled WGS sequence"/>
</dbReference>
<proteinExistence type="predicted"/>
<feature type="region of interest" description="Disordered" evidence="1">
    <location>
        <begin position="304"/>
        <end position="336"/>
    </location>
</feature>
<dbReference type="AlphaFoldDB" id="A0A6A7AYQ0"/>
<evidence type="ECO:0000313" key="3">
    <source>
        <dbReference type="Proteomes" id="UP000799423"/>
    </source>
</evidence>
<dbReference type="OrthoDB" id="5396104at2759"/>
<feature type="compositionally biased region" description="Polar residues" evidence="1">
    <location>
        <begin position="411"/>
        <end position="432"/>
    </location>
</feature>
<sequence>VQSWYFALQSFRFPIKNISKTVSMSDSRPTRAALRISPAPFKSSLLSIPPSPFSPRTPLTLVAPRRRSSSSSSSSSSCVNSYSSSPPRIDPMKYASAPANPLSWQWTCHQCAHSYPLSATRRCLDDGHRFCSGTTTVKAWRKPSGTRRVKKHRACSSEFDYSGWKAWIRWRRDLREDEFLQYRGVSRRQNVVGRKDCWNTCSYPSECRWGKRYGVHTPIESVFPSVDVLEISTSYSPSVQEPDTTPTLNRSIENIPIPVASTISPTRSQTSKDTAFWTSVLASAERRKSGKTHIASPLSVVIEEVSPPQSPPSSPPRTASSSPAPKDHDGDTTMTMWNIDPCLLTPTSILTSISPVSTPTTYTNTSPLHPTCLSSASPAESRNSPIMLRALWTRNKKTASTPLRYRRRNSTPKVNTGTGARTTSCCGSTTVPEASHAKRGAVGTSGGGEVDFEPEEFGVPLVRVGSRDSGYGSCV</sequence>
<reference evidence="2" key="1">
    <citation type="submission" date="2020-01" db="EMBL/GenBank/DDBJ databases">
        <authorList>
            <consortium name="DOE Joint Genome Institute"/>
            <person name="Haridas S."/>
            <person name="Albert R."/>
            <person name="Binder M."/>
            <person name="Bloem J."/>
            <person name="Labutti K."/>
            <person name="Salamov A."/>
            <person name="Andreopoulos B."/>
            <person name="Baker S.E."/>
            <person name="Barry K."/>
            <person name="Bills G."/>
            <person name="Bluhm B.H."/>
            <person name="Cannon C."/>
            <person name="Castanera R."/>
            <person name="Culley D.E."/>
            <person name="Daum C."/>
            <person name="Ezra D."/>
            <person name="Gonzalez J.B."/>
            <person name="Henrissat B."/>
            <person name="Kuo A."/>
            <person name="Liang C."/>
            <person name="Lipzen A."/>
            <person name="Lutzoni F."/>
            <person name="Magnuson J."/>
            <person name="Mondo S."/>
            <person name="Nolan M."/>
            <person name="Ohm R."/>
            <person name="Pangilinan J."/>
            <person name="Park H.-J."/>
            <person name="Ramirez L."/>
            <person name="Alfaro M."/>
            <person name="Sun H."/>
            <person name="Tritt A."/>
            <person name="Yoshinaga Y."/>
            <person name="Zwiers L.-H."/>
            <person name="Turgeon B.G."/>
            <person name="Goodwin S.B."/>
            <person name="Spatafora J.W."/>
            <person name="Crous P.W."/>
            <person name="Grigoriev I.V."/>
        </authorList>
    </citation>
    <scope>NUCLEOTIDE SEQUENCE</scope>
    <source>
        <strain evidence="2">IPT5</strain>
    </source>
</reference>
<dbReference type="EMBL" id="MU006319">
    <property type="protein sequence ID" value="KAF2848252.1"/>
    <property type="molecule type" value="Genomic_DNA"/>
</dbReference>
<feature type="region of interest" description="Disordered" evidence="1">
    <location>
        <begin position="57"/>
        <end position="87"/>
    </location>
</feature>
<feature type="non-terminal residue" evidence="2">
    <location>
        <position position="1"/>
    </location>
</feature>
<protein>
    <submittedName>
        <fullName evidence="2">Uncharacterized protein</fullName>
    </submittedName>
</protein>
<name>A0A6A7AYQ0_9PLEO</name>
<feature type="region of interest" description="Disordered" evidence="1">
    <location>
        <begin position="408"/>
        <end position="453"/>
    </location>
</feature>
<keyword evidence="3" id="KW-1185">Reference proteome</keyword>
<gene>
    <name evidence="2" type="ORF">T440DRAFT_401625</name>
</gene>
<evidence type="ECO:0000256" key="1">
    <source>
        <dbReference type="SAM" id="MobiDB-lite"/>
    </source>
</evidence>
<evidence type="ECO:0000313" key="2">
    <source>
        <dbReference type="EMBL" id="KAF2848252.1"/>
    </source>
</evidence>
<accession>A0A6A7AYQ0</accession>
<feature type="compositionally biased region" description="Low complexity" evidence="1">
    <location>
        <begin position="69"/>
        <end position="85"/>
    </location>
</feature>